<gene>
    <name evidence="2" type="ORF">AYL99_02624</name>
</gene>
<feature type="region of interest" description="Disordered" evidence="1">
    <location>
        <begin position="129"/>
        <end position="162"/>
    </location>
</feature>
<evidence type="ECO:0000313" key="3">
    <source>
        <dbReference type="Proteomes" id="UP000078343"/>
    </source>
</evidence>
<protein>
    <submittedName>
        <fullName evidence="2">Uncharacterized protein</fullName>
    </submittedName>
</protein>
<feature type="compositionally biased region" description="Low complexity" evidence="1">
    <location>
        <begin position="147"/>
        <end position="158"/>
    </location>
</feature>
<dbReference type="OrthoDB" id="4154856at2759"/>
<organism evidence="2 3">
    <name type="scientific">Fonsecaea erecta</name>
    <dbReference type="NCBI Taxonomy" id="1367422"/>
    <lineage>
        <taxon>Eukaryota</taxon>
        <taxon>Fungi</taxon>
        <taxon>Dikarya</taxon>
        <taxon>Ascomycota</taxon>
        <taxon>Pezizomycotina</taxon>
        <taxon>Eurotiomycetes</taxon>
        <taxon>Chaetothyriomycetidae</taxon>
        <taxon>Chaetothyriales</taxon>
        <taxon>Herpotrichiellaceae</taxon>
        <taxon>Fonsecaea</taxon>
    </lineage>
</organism>
<dbReference type="AlphaFoldDB" id="A0A178ZUH1"/>
<dbReference type="GeneID" id="30006794"/>
<name>A0A178ZUH1_9EURO</name>
<dbReference type="EMBL" id="LVYI01000002">
    <property type="protein sequence ID" value="OAP63397.1"/>
    <property type="molecule type" value="Genomic_DNA"/>
</dbReference>
<reference evidence="2 3" key="1">
    <citation type="submission" date="2016-04" db="EMBL/GenBank/DDBJ databases">
        <title>Draft genome of Fonsecaea erecta CBS 125763.</title>
        <authorList>
            <person name="Weiss V.A."/>
            <person name="Vicente V.A."/>
            <person name="Raittz R.T."/>
            <person name="Moreno L.F."/>
            <person name="De Souza E.M."/>
            <person name="Pedrosa F.O."/>
            <person name="Steffens M.B."/>
            <person name="Faoro H."/>
            <person name="Tadra-Sfeir M.Z."/>
            <person name="Najafzadeh M.J."/>
            <person name="Felipe M.S."/>
            <person name="Teixeira M."/>
            <person name="Sun J."/>
            <person name="Xi L."/>
            <person name="Gomes R."/>
            <person name="De Azevedo C.M."/>
            <person name="Salgado C.G."/>
            <person name="Da Silva M.B."/>
            <person name="Nascimento M.F."/>
            <person name="Queiroz-Telles F."/>
            <person name="Attili D.S."/>
            <person name="Gorbushina A."/>
        </authorList>
    </citation>
    <scope>NUCLEOTIDE SEQUENCE [LARGE SCALE GENOMIC DNA]</scope>
    <source>
        <strain evidence="2 3">CBS 125763</strain>
    </source>
</reference>
<proteinExistence type="predicted"/>
<comment type="caution">
    <text evidence="2">The sequence shown here is derived from an EMBL/GenBank/DDBJ whole genome shotgun (WGS) entry which is preliminary data.</text>
</comment>
<sequence>MDASVIDAFVGDYGNDNIDDSDHLSERSADEGSDHEQSDAGGGDDVKIEEDDDDGPKAQLLEHLQSELRKLTLEAETVLSRQPRSTQKVFAAETKVLFDDYKRFGSMARLKVGVDRFLKLGDEKGRLRIEKEEEKDKHKDDQDMTTAARQQSPSAAAAVPKRPAHYGEAFMLNDTEDDDKIKFDPELAFPQTRCTDNNDHAEQEEEHLSDLENLGFDFDLKAGDALPTHPLRTIDPDSIPYVTTLPWDPIATKVSWPDQRTWPKGLLGNLNKILTVEDAAARERLFHHVSKYGPAPVLRAGIAAQLRHEYSSIFTSAGDHYLGLSGKTRAFLRSVHTRHRRPALNVAERRLLALVCRVAEDSVQMFWEDAAKDLKAYHAMRIFMAAREIERDEHARKTEPQRPPRATIGTRTPRRTHPGSDSQSQARRADVLRDHIKRFNEFRRDVAGSAAGDGNAAGAST</sequence>
<feature type="region of interest" description="Disordered" evidence="1">
    <location>
        <begin position="391"/>
        <end position="433"/>
    </location>
</feature>
<feature type="compositionally biased region" description="Basic and acidic residues" evidence="1">
    <location>
        <begin position="391"/>
        <end position="402"/>
    </location>
</feature>
<evidence type="ECO:0000256" key="1">
    <source>
        <dbReference type="SAM" id="MobiDB-lite"/>
    </source>
</evidence>
<feature type="compositionally biased region" description="Basic and acidic residues" evidence="1">
    <location>
        <begin position="129"/>
        <end position="142"/>
    </location>
</feature>
<feature type="compositionally biased region" description="Basic and acidic residues" evidence="1">
    <location>
        <begin position="20"/>
        <end position="38"/>
    </location>
</feature>
<feature type="region of interest" description="Disordered" evidence="1">
    <location>
        <begin position="12"/>
        <end position="57"/>
    </location>
</feature>
<accession>A0A178ZUH1</accession>
<evidence type="ECO:0000313" key="2">
    <source>
        <dbReference type="EMBL" id="OAP63397.1"/>
    </source>
</evidence>
<keyword evidence="3" id="KW-1185">Reference proteome</keyword>
<dbReference type="Proteomes" id="UP000078343">
    <property type="component" value="Unassembled WGS sequence"/>
</dbReference>
<dbReference type="RefSeq" id="XP_018696764.1">
    <property type="nucleotide sequence ID" value="XM_018834140.1"/>
</dbReference>